<evidence type="ECO:0000256" key="1">
    <source>
        <dbReference type="SAM" id="Phobius"/>
    </source>
</evidence>
<keyword evidence="1" id="KW-0472">Membrane</keyword>
<name>A0A418WYP6_9BURK</name>
<protein>
    <submittedName>
        <fullName evidence="2">Uncharacterized protein</fullName>
    </submittedName>
</protein>
<keyword evidence="1" id="KW-1133">Transmembrane helix</keyword>
<dbReference type="Proteomes" id="UP000285190">
    <property type="component" value="Unassembled WGS sequence"/>
</dbReference>
<reference evidence="2 3" key="1">
    <citation type="submission" date="2018-09" db="EMBL/GenBank/DDBJ databases">
        <authorList>
            <person name="Zhu H."/>
        </authorList>
    </citation>
    <scope>NUCLEOTIDE SEQUENCE [LARGE SCALE GENOMIC DNA]</scope>
    <source>
        <strain evidence="2 3">K2R10-39</strain>
    </source>
</reference>
<evidence type="ECO:0000313" key="3">
    <source>
        <dbReference type="Proteomes" id="UP000285190"/>
    </source>
</evidence>
<evidence type="ECO:0000313" key="2">
    <source>
        <dbReference type="EMBL" id="RJG05347.1"/>
    </source>
</evidence>
<accession>A0A418WYP6</accession>
<gene>
    <name evidence="2" type="ORF">D3870_04320</name>
</gene>
<dbReference type="EMBL" id="QYUN01000002">
    <property type="protein sequence ID" value="RJG05347.1"/>
    <property type="molecule type" value="Genomic_DNA"/>
</dbReference>
<organism evidence="2 3">
    <name type="scientific">Noviherbaspirillum cavernae</name>
    <dbReference type="NCBI Taxonomy" id="2320862"/>
    <lineage>
        <taxon>Bacteria</taxon>
        <taxon>Pseudomonadati</taxon>
        <taxon>Pseudomonadota</taxon>
        <taxon>Betaproteobacteria</taxon>
        <taxon>Burkholderiales</taxon>
        <taxon>Oxalobacteraceae</taxon>
        <taxon>Noviherbaspirillum</taxon>
    </lineage>
</organism>
<sequence>MERTQPSVEWRGIRFRSATVAFFFHLGMVFVKKRSSAALVMAPIIGRWKFFQNCREDAPSNSFLSERTMTILIPSA</sequence>
<dbReference type="AlphaFoldDB" id="A0A418WYP6"/>
<proteinExistence type="predicted"/>
<feature type="transmembrane region" description="Helical" evidence="1">
    <location>
        <begin position="12"/>
        <end position="31"/>
    </location>
</feature>
<keyword evidence="1" id="KW-0812">Transmembrane</keyword>
<keyword evidence="3" id="KW-1185">Reference proteome</keyword>
<comment type="caution">
    <text evidence="2">The sequence shown here is derived from an EMBL/GenBank/DDBJ whole genome shotgun (WGS) entry which is preliminary data.</text>
</comment>